<reference evidence="1 2" key="1">
    <citation type="submission" date="2019-04" db="EMBL/GenBank/DDBJ databases">
        <title>Lacinutrix sp. nov., isolated from marine water.</title>
        <authorList>
            <person name="Kim W."/>
        </authorList>
    </citation>
    <scope>NUCLEOTIDE SEQUENCE [LARGE SCALE GENOMIC DNA]</scope>
    <source>
        <strain evidence="1 2">CAU 1491</strain>
    </source>
</reference>
<sequence>MKTEIIPHVGFGKVKLGQTLGQIEKLLGKPNENKRNYYREDNSNEVVLKYHHIGADLVFSSDNSFRLSSITLFSRAFTLNGKSLIGSNQSELILKFKNLFEDLKLDDDFEELNAKDYSIDSIGISFWLDNGIIESITLFPKYQNDNETIIWPK</sequence>
<dbReference type="RefSeq" id="WP_136840461.1">
    <property type="nucleotide sequence ID" value="NZ_SUPL01000001.1"/>
</dbReference>
<comment type="caution">
    <text evidence="1">The sequence shown here is derived from an EMBL/GenBank/DDBJ whole genome shotgun (WGS) entry which is preliminary data.</text>
</comment>
<evidence type="ECO:0000313" key="2">
    <source>
        <dbReference type="Proteomes" id="UP000307657"/>
    </source>
</evidence>
<proteinExistence type="predicted"/>
<dbReference type="Proteomes" id="UP000307657">
    <property type="component" value="Unassembled WGS sequence"/>
</dbReference>
<dbReference type="AlphaFoldDB" id="A0A4U0F0T6"/>
<protein>
    <submittedName>
        <fullName evidence="1">Uncharacterized protein</fullName>
    </submittedName>
</protein>
<name>A0A4U0F0T6_9FLAO</name>
<dbReference type="EMBL" id="SUPL01000001">
    <property type="protein sequence ID" value="TJY38031.1"/>
    <property type="molecule type" value="Genomic_DNA"/>
</dbReference>
<accession>A0A4U0F0T6</accession>
<evidence type="ECO:0000313" key="1">
    <source>
        <dbReference type="EMBL" id="TJY38031.1"/>
    </source>
</evidence>
<dbReference type="OrthoDB" id="5701146at2"/>
<gene>
    <name evidence="1" type="ORF">E5167_01880</name>
</gene>
<keyword evidence="2" id="KW-1185">Reference proteome</keyword>
<organism evidence="1 2">
    <name type="scientific">Pontimicrobium aquaticum</name>
    <dbReference type="NCBI Taxonomy" id="2565367"/>
    <lineage>
        <taxon>Bacteria</taxon>
        <taxon>Pseudomonadati</taxon>
        <taxon>Bacteroidota</taxon>
        <taxon>Flavobacteriia</taxon>
        <taxon>Flavobacteriales</taxon>
        <taxon>Flavobacteriaceae</taxon>
        <taxon>Pontimicrobium</taxon>
    </lineage>
</organism>